<reference evidence="5 6" key="1">
    <citation type="submission" date="2020-02" db="EMBL/GenBank/DDBJ databases">
        <title>Genome sequencing for Draconibacterium sp. strain M1.</title>
        <authorList>
            <person name="Park S.-J."/>
        </authorList>
    </citation>
    <scope>NUCLEOTIDE SEQUENCE [LARGE SCALE GENOMIC DNA]</scope>
    <source>
        <strain evidence="5 6">M1</strain>
    </source>
</reference>
<organism evidence="5 6">
    <name type="scientific">Draconibacterium halophilum</name>
    <dbReference type="NCBI Taxonomy" id="2706887"/>
    <lineage>
        <taxon>Bacteria</taxon>
        <taxon>Pseudomonadati</taxon>
        <taxon>Bacteroidota</taxon>
        <taxon>Bacteroidia</taxon>
        <taxon>Marinilabiliales</taxon>
        <taxon>Prolixibacteraceae</taxon>
        <taxon>Draconibacterium</taxon>
    </lineage>
</organism>
<sequence>MFKTARYILTLFFVGTVIFAQAQTDTTLTQEVEVTKAYKPTLSDANKLNSMPTIDETEHQKPTFKYNINSKPVFSTFSVNPLKAAIVETSQDQDNGYGLVRAGLGTTFRPYGEVFFNNQNSKNSLFGIHAMHLSSFDDIELEGGNKVDAPFMKNEVDLFVKHLFRDNVLSVNLDFKHDAFNYYGYPLTAVPDPLLEDDQNINYFDTKQSFAKGGINIGLKNPTAEYDDPTVGFDFTYHYFGTKTDQREHYANFVLNVQQPMVTGVGLLEGGVLYAKTSYNRLPTDSINIDGSQIILHAKPAWFIGNETANITLGVNTWFIMVSDEDTEAKISPNVRANWAPVPELINLYAGIDGDHISNYYSKIAYENPFVDPVHDVMNSFQKFRFYGGFDGKLSKKTNFKISAEYAMIDNQPFYYLSEALYFDPAYNPAPSIVDNTFKVLYDNIDRLKLNVEVFHASSDKVDLTASVNYYNYKLDEQEEAWNLPKWDANLNIGYKVSEQLSLSADIFLMGERKALIIEYPGDPRQFSALVPIYKSNNLDTAFDLNVKGNYQITNQFSVFAQLNNFGFQKYQRWFGYPVQSFNMMAGISYSF</sequence>
<keyword evidence="3" id="KW-0998">Cell outer membrane</keyword>
<dbReference type="EMBL" id="CP048409">
    <property type="protein sequence ID" value="QIA08019.1"/>
    <property type="molecule type" value="Genomic_DNA"/>
</dbReference>
<dbReference type="KEGG" id="drc:G0Q07_09880"/>
<dbReference type="GO" id="GO:0009279">
    <property type="term" value="C:cell outer membrane"/>
    <property type="evidence" value="ECO:0007669"/>
    <property type="project" value="UniProtKB-SubCell"/>
</dbReference>
<dbReference type="AlphaFoldDB" id="A0A6C0RD10"/>
<evidence type="ECO:0000313" key="6">
    <source>
        <dbReference type="Proteomes" id="UP000474630"/>
    </source>
</evidence>
<evidence type="ECO:0000256" key="2">
    <source>
        <dbReference type="ARBA" id="ARBA00023136"/>
    </source>
</evidence>
<keyword evidence="2" id="KW-0472">Membrane</keyword>
<accession>A0A6C0RD10</accession>
<dbReference type="Gene3D" id="2.40.170.20">
    <property type="entry name" value="TonB-dependent receptor, beta-barrel domain"/>
    <property type="match status" value="1"/>
</dbReference>
<protein>
    <recommendedName>
        <fullName evidence="7">TonB-dependent receptor</fullName>
    </recommendedName>
</protein>
<comment type="subcellular location">
    <subcellularLocation>
        <location evidence="1">Cell outer membrane</location>
    </subcellularLocation>
</comment>
<feature type="chain" id="PRO_5025399268" description="TonB-dependent receptor" evidence="4">
    <location>
        <begin position="23"/>
        <end position="592"/>
    </location>
</feature>
<feature type="signal peptide" evidence="4">
    <location>
        <begin position="1"/>
        <end position="22"/>
    </location>
</feature>
<keyword evidence="4" id="KW-0732">Signal</keyword>
<dbReference type="Proteomes" id="UP000474630">
    <property type="component" value="Chromosome"/>
</dbReference>
<evidence type="ECO:0000256" key="3">
    <source>
        <dbReference type="ARBA" id="ARBA00023237"/>
    </source>
</evidence>
<name>A0A6C0RD10_9BACT</name>
<keyword evidence="6" id="KW-1185">Reference proteome</keyword>
<dbReference type="InterPro" id="IPR036942">
    <property type="entry name" value="Beta-barrel_TonB_sf"/>
</dbReference>
<evidence type="ECO:0000313" key="5">
    <source>
        <dbReference type="EMBL" id="QIA08019.1"/>
    </source>
</evidence>
<evidence type="ECO:0008006" key="7">
    <source>
        <dbReference type="Google" id="ProtNLM"/>
    </source>
</evidence>
<evidence type="ECO:0000256" key="1">
    <source>
        <dbReference type="ARBA" id="ARBA00004442"/>
    </source>
</evidence>
<dbReference type="SUPFAM" id="SSF56935">
    <property type="entry name" value="Porins"/>
    <property type="match status" value="1"/>
</dbReference>
<dbReference type="RefSeq" id="WP_163345940.1">
    <property type="nucleotide sequence ID" value="NZ_CP048409.1"/>
</dbReference>
<gene>
    <name evidence="5" type="ORF">G0Q07_09880</name>
</gene>
<proteinExistence type="predicted"/>
<evidence type="ECO:0000256" key="4">
    <source>
        <dbReference type="SAM" id="SignalP"/>
    </source>
</evidence>